<dbReference type="SUPFAM" id="SSF111369">
    <property type="entry name" value="HlyD-like secretion proteins"/>
    <property type="match status" value="1"/>
</dbReference>
<protein>
    <submittedName>
        <fullName evidence="4">Cobalt-zinc-cadmium resistance protein CzcB</fullName>
    </submittedName>
    <submittedName>
        <fullName evidence="5">RND family efflux system, membrane fusion protein</fullName>
    </submittedName>
</protein>
<dbReference type="PANTHER" id="PTHR30469:SF15">
    <property type="entry name" value="HLYD FAMILY OF SECRETION PROTEINS"/>
    <property type="match status" value="1"/>
</dbReference>
<dbReference type="InterPro" id="IPR058792">
    <property type="entry name" value="Beta-barrel_RND_2"/>
</dbReference>
<sequence length="244" mass="27948">MRYLLAVFLFFISSFASYLELDGVVESENEKIISSRMMGYITKVYVNEGDIVKKGQLLYEIDPTDISYNEKIIRSQISNLEINLKRYKELLEQDLVSKFDYEQLELNLITAKAKLAELLANYNYLKVKAPNNAMLIKKSIKEAEMAIPGMPHLILTDLDSLIIKTNISESNLKNINVGKKVKIEIASQNFKSDGIITAIYPNYMNSTHSFAVKISFDKKEFNIYPAMYAKITLSLDENLEKIDE</sequence>
<dbReference type="AlphaFoldDB" id="A0A1C0B0E4"/>
<dbReference type="Pfam" id="PF25917">
    <property type="entry name" value="BSH_RND"/>
    <property type="match status" value="1"/>
</dbReference>
<dbReference type="EMBL" id="CP036246">
    <property type="protein sequence ID" value="QEP40259.1"/>
    <property type="molecule type" value="Genomic_DNA"/>
</dbReference>
<dbReference type="InterPro" id="IPR006143">
    <property type="entry name" value="RND_pump_MFP"/>
</dbReference>
<reference evidence="4 6" key="1">
    <citation type="submission" date="2015-05" db="EMBL/GenBank/DDBJ databases">
        <authorList>
            <person name="Rovetto F."/>
            <person name="Cocolin L."/>
            <person name="Illeghems K."/>
            <person name="Van Nieuwerburgh F."/>
            <person name="Houf K."/>
        </authorList>
    </citation>
    <scope>NUCLEOTIDE SEQUENCE [LARGE SCALE GENOMIC DNA]</scope>
    <source>
        <strain evidence="4 6">117434</strain>
    </source>
</reference>
<evidence type="ECO:0000259" key="3">
    <source>
        <dbReference type="Pfam" id="PF25954"/>
    </source>
</evidence>
<dbReference type="EMBL" id="LDIR01000001">
    <property type="protein sequence ID" value="OCL93328.1"/>
    <property type="molecule type" value="Genomic_DNA"/>
</dbReference>
<accession>A0A1C0B0E4</accession>
<dbReference type="Proteomes" id="UP000322644">
    <property type="component" value="Chromosome"/>
</dbReference>
<evidence type="ECO:0000259" key="2">
    <source>
        <dbReference type="Pfam" id="PF25917"/>
    </source>
</evidence>
<reference evidence="5 7" key="2">
    <citation type="submission" date="2019-09" db="EMBL/GenBank/DDBJ databases">
        <title>Complete genome sequencing of four Arcobacter species reveals a diverse suite of mobile elements.</title>
        <authorList>
            <person name="Miller W.G."/>
            <person name="Yee E."/>
            <person name="Bono J.L."/>
        </authorList>
    </citation>
    <scope>NUCLEOTIDE SEQUENCE [LARGE SCALE GENOMIC DNA]</scope>
    <source>
        <strain evidence="5 7">CCUG 56899</strain>
    </source>
</reference>
<dbReference type="KEGG" id="apoc:APORC_0643"/>
<feature type="domain" description="Multidrug resistance protein MdtA-like barrel-sandwich hybrid" evidence="2">
    <location>
        <begin position="33"/>
        <end position="156"/>
    </location>
</feature>
<reference evidence="5 7" key="3">
    <citation type="submission" date="2019-09" db="EMBL/GenBank/DDBJ databases">
        <title>Taxonomic note: a critical rebuttal of the proposed division of the genus Arcobacter into six genera, emended descriptions of Arcobacter anaerophilus and the genus Arcobacter, and an assessment of genus-level boundaries for Epsilonproteobacteria using in silico genomic comparator tools.</title>
        <authorList>
            <person name="On S.L.W."/>
            <person name="Miller W.G."/>
            <person name="Biggs P."/>
            <person name="Cornelius A."/>
            <person name="Vandamme P."/>
        </authorList>
    </citation>
    <scope>NUCLEOTIDE SEQUENCE [LARGE SCALE GENOMIC DNA]</scope>
    <source>
        <strain evidence="5 7">CCUG 56899</strain>
    </source>
</reference>
<dbReference type="OrthoDB" id="9806939at2"/>
<evidence type="ECO:0000313" key="6">
    <source>
        <dbReference type="Proteomes" id="UP000093159"/>
    </source>
</evidence>
<dbReference type="Pfam" id="PF25954">
    <property type="entry name" value="Beta-barrel_RND_2"/>
    <property type="match status" value="1"/>
</dbReference>
<keyword evidence="6" id="KW-1185">Reference proteome</keyword>
<dbReference type="InterPro" id="IPR058625">
    <property type="entry name" value="MdtA-like_BSH"/>
</dbReference>
<gene>
    <name evidence="4" type="primary">czcB</name>
    <name evidence="4" type="ORF">AAX28_00871</name>
    <name evidence="5" type="ORF">APORC_0643</name>
</gene>
<feature type="domain" description="CusB-like beta-barrel" evidence="3">
    <location>
        <begin position="164"/>
        <end position="234"/>
    </location>
</feature>
<evidence type="ECO:0000313" key="5">
    <source>
        <dbReference type="EMBL" id="QEP40259.1"/>
    </source>
</evidence>
<organism evidence="5 7">
    <name type="scientific">Arcobacter porcinus</name>
    <dbReference type="NCBI Taxonomy" id="1935204"/>
    <lineage>
        <taxon>Bacteria</taxon>
        <taxon>Pseudomonadati</taxon>
        <taxon>Campylobacterota</taxon>
        <taxon>Epsilonproteobacteria</taxon>
        <taxon>Campylobacterales</taxon>
        <taxon>Arcobacteraceae</taxon>
        <taxon>Arcobacter</taxon>
    </lineage>
</organism>
<evidence type="ECO:0000313" key="4">
    <source>
        <dbReference type="EMBL" id="OCL93328.1"/>
    </source>
</evidence>
<dbReference type="Gene3D" id="2.40.30.170">
    <property type="match status" value="1"/>
</dbReference>
<evidence type="ECO:0000313" key="7">
    <source>
        <dbReference type="Proteomes" id="UP000322644"/>
    </source>
</evidence>
<comment type="similarity">
    <text evidence="1">Belongs to the membrane fusion protein (MFP) (TC 8.A.1) family.</text>
</comment>
<dbReference type="Gene3D" id="2.40.50.100">
    <property type="match status" value="1"/>
</dbReference>
<dbReference type="Proteomes" id="UP000093159">
    <property type="component" value="Unassembled WGS sequence"/>
</dbReference>
<proteinExistence type="inferred from homology"/>
<dbReference type="NCBIfam" id="TIGR01730">
    <property type="entry name" value="RND_mfp"/>
    <property type="match status" value="1"/>
</dbReference>
<dbReference type="GO" id="GO:1990281">
    <property type="term" value="C:efflux pump complex"/>
    <property type="evidence" value="ECO:0007669"/>
    <property type="project" value="TreeGrafter"/>
</dbReference>
<dbReference type="GO" id="GO:0015562">
    <property type="term" value="F:efflux transmembrane transporter activity"/>
    <property type="evidence" value="ECO:0007669"/>
    <property type="project" value="TreeGrafter"/>
</dbReference>
<dbReference type="RefSeq" id="WP_066173305.1">
    <property type="nucleotide sequence ID" value="NZ_CP036246.2"/>
</dbReference>
<name>A0A1C0B0E4_9BACT</name>
<evidence type="ECO:0000256" key="1">
    <source>
        <dbReference type="ARBA" id="ARBA00009477"/>
    </source>
</evidence>
<dbReference type="PANTHER" id="PTHR30469">
    <property type="entry name" value="MULTIDRUG RESISTANCE PROTEIN MDTA"/>
    <property type="match status" value="1"/>
</dbReference>